<dbReference type="InterPro" id="IPR012349">
    <property type="entry name" value="Split_barrel_FMN-bd"/>
</dbReference>
<dbReference type="STRING" id="93064.BRX40_02590"/>
<dbReference type="Pfam" id="PF04299">
    <property type="entry name" value="FMN_bind_2"/>
    <property type="match status" value="1"/>
</dbReference>
<dbReference type="PANTHER" id="PTHR35802">
    <property type="entry name" value="PROTEASE SYNTHASE AND SPORULATION PROTEIN PAI 2"/>
    <property type="match status" value="1"/>
</dbReference>
<evidence type="ECO:0000313" key="4">
    <source>
        <dbReference type="Proteomes" id="UP000286681"/>
    </source>
</evidence>
<name>A0A1L6J673_9SPHN</name>
<accession>A0A1L6J673</accession>
<dbReference type="Gene3D" id="2.30.110.10">
    <property type="entry name" value="Electron Transport, Fmn-binding Protein, Chain A"/>
    <property type="match status" value="1"/>
</dbReference>
<evidence type="ECO:0000313" key="3">
    <source>
        <dbReference type="Proteomes" id="UP000185161"/>
    </source>
</evidence>
<evidence type="ECO:0000313" key="1">
    <source>
        <dbReference type="EMBL" id="APR51461.1"/>
    </source>
</evidence>
<protein>
    <submittedName>
        <fullName evidence="1 2">Transcriptional regulator</fullName>
    </submittedName>
</protein>
<dbReference type="RefSeq" id="WP_075150575.1">
    <property type="nucleotide sequence ID" value="NZ_CP018820.1"/>
</dbReference>
<dbReference type="Proteomes" id="UP000185161">
    <property type="component" value="Chromosome"/>
</dbReference>
<dbReference type="GeneID" id="44131435"/>
<sequence length="207" mass="22430">MYRPPAFREDRPELLHAAIRAHPLATLVTHGPSGLAANLVPFTLVPGEDGRDLLRAHLAKANPQLADLRAGGEALVIFQGPQAYVSPSWYPSKQEHGKVVPTWNYILVQAHGRPRVTDDSDWLRAQIDALTTLQEAGRDDPWAVADAPDDYVAAQLRGIAGVEIAVERIEGKWKTSQNQPAANRDGVIAGLRDLDPGSAMAAAMARQ</sequence>
<dbReference type="SUPFAM" id="SSF50475">
    <property type="entry name" value="FMN-binding split barrel"/>
    <property type="match status" value="1"/>
</dbReference>
<dbReference type="PIRSF" id="PIRSF010372">
    <property type="entry name" value="PaiB"/>
    <property type="match status" value="1"/>
</dbReference>
<dbReference type="EMBL" id="CP018820">
    <property type="protein sequence ID" value="APR51461.1"/>
    <property type="molecule type" value="Genomic_DNA"/>
</dbReference>
<reference evidence="2 4" key="3">
    <citation type="submission" date="2018-07" db="EMBL/GenBank/DDBJ databases">
        <title>Genomic and Epidemiologic Investigation of an Indolent Hospital Outbreak.</title>
        <authorList>
            <person name="Johnson R.C."/>
            <person name="Deming C."/>
            <person name="Conlan S."/>
            <person name="Zellmer C.J."/>
            <person name="Michelin A.V."/>
            <person name="Lee-Lin S."/>
            <person name="Thomas P.J."/>
            <person name="Park M."/>
            <person name="Weingarten R.A."/>
            <person name="Less J."/>
            <person name="Dekker J.P."/>
            <person name="Frank K.M."/>
            <person name="Musser K.A."/>
            <person name="Mcquiston J.R."/>
            <person name="Henderson D.K."/>
            <person name="Lau A.F."/>
            <person name="Palmore T.N."/>
            <person name="Segre J.A."/>
        </authorList>
    </citation>
    <scope>NUCLEOTIDE SEQUENCE [LARGE SCALE GENOMIC DNA]</scope>
    <source>
        <strain evidence="2 4">SK-NIH.Env10_0317</strain>
    </source>
</reference>
<dbReference type="PANTHER" id="PTHR35802:SF1">
    <property type="entry name" value="PROTEASE SYNTHASE AND SPORULATION PROTEIN PAI 2"/>
    <property type="match status" value="1"/>
</dbReference>
<gene>
    <name evidence="1" type="ORF">BRX40_02590</name>
    <name evidence="2" type="ORF">CA257_06190</name>
</gene>
<proteinExistence type="predicted"/>
<organism evidence="1 3">
    <name type="scientific">Sphingomonas koreensis</name>
    <dbReference type="NCBI Taxonomy" id="93064"/>
    <lineage>
        <taxon>Bacteria</taxon>
        <taxon>Pseudomonadati</taxon>
        <taxon>Pseudomonadota</taxon>
        <taxon>Alphaproteobacteria</taxon>
        <taxon>Sphingomonadales</taxon>
        <taxon>Sphingomonadaceae</taxon>
        <taxon>Sphingomonas</taxon>
    </lineage>
</organism>
<reference evidence="1" key="1">
    <citation type="submission" date="2016-12" db="EMBL/GenBank/DDBJ databases">
        <title>Whole genome sequencing of Sphingomonas koreensis.</title>
        <authorList>
            <person name="Conlan S."/>
            <person name="Thomas P.J."/>
            <person name="Mullikin J."/>
            <person name="Palmore T.N."/>
            <person name="Frank K.M."/>
            <person name="Segre J.A."/>
        </authorList>
    </citation>
    <scope>NUCLEOTIDE SEQUENCE</scope>
    <source>
        <strain evidence="1">ABOJV</strain>
    </source>
</reference>
<dbReference type="KEGG" id="skr:BRX40_02590"/>
<dbReference type="EMBL" id="QQWO01000004">
    <property type="protein sequence ID" value="RSV05534.1"/>
    <property type="molecule type" value="Genomic_DNA"/>
</dbReference>
<keyword evidence="3" id="KW-1185">Reference proteome</keyword>
<dbReference type="InterPro" id="IPR007396">
    <property type="entry name" value="TR_PAI2-type"/>
</dbReference>
<dbReference type="OrthoDB" id="9794948at2"/>
<dbReference type="Proteomes" id="UP000286681">
    <property type="component" value="Unassembled WGS sequence"/>
</dbReference>
<evidence type="ECO:0000313" key="2">
    <source>
        <dbReference type="EMBL" id="RSV05534.1"/>
    </source>
</evidence>
<dbReference type="AlphaFoldDB" id="A0A1L6J673"/>
<reference evidence="3" key="2">
    <citation type="submission" date="2016-12" db="EMBL/GenBank/DDBJ databases">
        <title>Whole genome sequencing of Sphingomonas sp. ABOJV.</title>
        <authorList>
            <person name="Conlan S."/>
            <person name="Thomas P.J."/>
            <person name="Mullikin J."/>
            <person name="Palmore T.N."/>
            <person name="Frank K.M."/>
            <person name="Segre J.A."/>
        </authorList>
    </citation>
    <scope>NUCLEOTIDE SEQUENCE [LARGE SCALE GENOMIC DNA]</scope>
    <source>
        <strain evidence="3">ABOJV</strain>
    </source>
</reference>